<reference evidence="2 3" key="1">
    <citation type="submission" date="2017-04" db="EMBL/GenBank/DDBJ databases">
        <title>MLSA of the genus Halorubrum.</title>
        <authorList>
            <person name="De La Haba R."/>
            <person name="Sanchez-Porro C."/>
            <person name="Infante-Dominguez C."/>
            <person name="Ventosa A."/>
        </authorList>
    </citation>
    <scope>NUCLEOTIDE SEQUENCE [LARGE SCALE GENOMIC DNA]</scope>
    <source>
        <strain evidence="2 3">DSM 17463</strain>
    </source>
</reference>
<keyword evidence="1" id="KW-0472">Membrane</keyword>
<feature type="transmembrane region" description="Helical" evidence="1">
    <location>
        <begin position="201"/>
        <end position="220"/>
    </location>
</feature>
<sequence length="405" mass="44918">MINISTARQQISMLFLSLIIMHMVRDKPMQSSVISILCVSIIVSHYATAILGGIFIIGGVILYHIVSYIKGEDHHHTIPLRVLALLGVFSIFWFSNTSSGIFFTDMVFRLYTISTNLLNPGTSSSLGAVSGSSSNVIETVNKAILMLILLIIGIGVLAKTIQYLLLEDSKNDTFIATSVSACAFLAITTVTPYFGLEVTRLASITLIILAPFSQVGFNRISKTLSLDRVADAKSLFSIFLVIVLILNSGMASDMTGMNPSSPSMSGDTIHNQNLDEKFEFYNYYTSPVANVYTSKWIRDHADLRSHRIYLSGLSYSTLISYGRVRDASTWFGETSVSSPLYLSIGDFQYGSYIYISYVNKRENLISVRGFDKKTRLYEFDEVRPGLVSTNTVYTNGNSSVRKVRK</sequence>
<gene>
    <name evidence="2" type="ORF">B9H04_17685</name>
</gene>
<proteinExistence type="predicted"/>
<evidence type="ECO:0000313" key="2">
    <source>
        <dbReference type="EMBL" id="OSO88022.1"/>
    </source>
</evidence>
<feature type="transmembrane region" description="Helical" evidence="1">
    <location>
        <begin position="232"/>
        <end position="251"/>
    </location>
</feature>
<dbReference type="EMBL" id="NEDJ01000139">
    <property type="protein sequence ID" value="OSO88022.1"/>
    <property type="molecule type" value="Genomic_DNA"/>
</dbReference>
<dbReference type="InterPro" id="IPR018701">
    <property type="entry name" value="DUF2206_membrane"/>
</dbReference>
<feature type="transmembrane region" description="Helical" evidence="1">
    <location>
        <begin position="143"/>
        <end position="166"/>
    </location>
</feature>
<feature type="transmembrane region" description="Helical" evidence="1">
    <location>
        <begin position="78"/>
        <end position="95"/>
    </location>
</feature>
<evidence type="ECO:0000313" key="3">
    <source>
        <dbReference type="Proteomes" id="UP000193587"/>
    </source>
</evidence>
<organism evidence="2 3">
    <name type="scientific">Halorubrum ezzemoulense DSM 17463</name>
    <dbReference type="NCBI Taxonomy" id="1121945"/>
    <lineage>
        <taxon>Archaea</taxon>
        <taxon>Methanobacteriati</taxon>
        <taxon>Methanobacteriota</taxon>
        <taxon>Stenosarchaea group</taxon>
        <taxon>Halobacteria</taxon>
        <taxon>Halobacteriales</taxon>
        <taxon>Haloferacaceae</taxon>
        <taxon>Halorubrum</taxon>
    </lineage>
</organism>
<dbReference type="Proteomes" id="UP000193587">
    <property type="component" value="Unassembled WGS sequence"/>
</dbReference>
<dbReference type="Pfam" id="PF09971">
    <property type="entry name" value="DUF2206"/>
    <property type="match status" value="1"/>
</dbReference>
<evidence type="ECO:0000256" key="1">
    <source>
        <dbReference type="SAM" id="Phobius"/>
    </source>
</evidence>
<dbReference type="STRING" id="1121945.GCA_000421805_03102"/>
<comment type="caution">
    <text evidence="2">The sequence shown here is derived from an EMBL/GenBank/DDBJ whole genome shotgun (WGS) entry which is preliminary data.</text>
</comment>
<name>A0A1X4G3F1_HALEZ</name>
<keyword evidence="1" id="KW-0812">Transmembrane</keyword>
<dbReference type="AlphaFoldDB" id="A0A1X4G3F1"/>
<feature type="transmembrane region" description="Helical" evidence="1">
    <location>
        <begin position="173"/>
        <end position="195"/>
    </location>
</feature>
<protein>
    <submittedName>
        <fullName evidence="2">Uncharacterized protein</fullName>
    </submittedName>
</protein>
<keyword evidence="1" id="KW-1133">Transmembrane helix</keyword>
<accession>A0A1X4G3F1</accession>
<feature type="transmembrane region" description="Helical" evidence="1">
    <location>
        <begin position="33"/>
        <end position="66"/>
    </location>
</feature>